<dbReference type="Gene3D" id="3.40.50.200">
    <property type="entry name" value="Peptidase S8/S53 domain"/>
    <property type="match status" value="1"/>
</dbReference>
<keyword evidence="8" id="KW-1185">Reference proteome</keyword>
<dbReference type="SUPFAM" id="SSF52743">
    <property type="entry name" value="Subtilisin-like"/>
    <property type="match status" value="1"/>
</dbReference>
<feature type="chain" id="PRO_5025493588" evidence="5">
    <location>
        <begin position="27"/>
        <end position="613"/>
    </location>
</feature>
<evidence type="ECO:0000256" key="4">
    <source>
        <dbReference type="ARBA" id="ARBA00022825"/>
    </source>
</evidence>
<evidence type="ECO:0000259" key="6">
    <source>
        <dbReference type="Pfam" id="PF00082"/>
    </source>
</evidence>
<keyword evidence="2" id="KW-0645">Protease</keyword>
<name>A0A6A5Y066_9PLEO</name>
<evidence type="ECO:0000256" key="5">
    <source>
        <dbReference type="SAM" id="SignalP"/>
    </source>
</evidence>
<dbReference type="EMBL" id="ML978067">
    <property type="protein sequence ID" value="KAF2018649.1"/>
    <property type="molecule type" value="Genomic_DNA"/>
</dbReference>
<proteinExistence type="inferred from homology"/>
<feature type="domain" description="Peptidase S8/S53" evidence="6">
    <location>
        <begin position="274"/>
        <end position="530"/>
    </location>
</feature>
<dbReference type="InterPro" id="IPR000209">
    <property type="entry name" value="Peptidase_S8/S53_dom"/>
</dbReference>
<dbReference type="RefSeq" id="XP_033386988.1">
    <property type="nucleotide sequence ID" value="XM_033526921.1"/>
</dbReference>
<gene>
    <name evidence="7" type="ORF">BU24DRAFT_418169</name>
</gene>
<dbReference type="GO" id="GO:0006508">
    <property type="term" value="P:proteolysis"/>
    <property type="evidence" value="ECO:0007669"/>
    <property type="project" value="UniProtKB-KW"/>
</dbReference>
<evidence type="ECO:0000313" key="8">
    <source>
        <dbReference type="Proteomes" id="UP000799778"/>
    </source>
</evidence>
<dbReference type="AlphaFoldDB" id="A0A6A5Y066"/>
<dbReference type="Proteomes" id="UP000799778">
    <property type="component" value="Unassembled WGS sequence"/>
</dbReference>
<protein>
    <submittedName>
        <fullName evidence="7">Subtilisin-like protein</fullName>
    </submittedName>
</protein>
<evidence type="ECO:0000313" key="7">
    <source>
        <dbReference type="EMBL" id="KAF2018649.1"/>
    </source>
</evidence>
<keyword evidence="5" id="KW-0732">Signal</keyword>
<keyword evidence="4" id="KW-0720">Serine protease</keyword>
<dbReference type="GO" id="GO:0004252">
    <property type="term" value="F:serine-type endopeptidase activity"/>
    <property type="evidence" value="ECO:0007669"/>
    <property type="project" value="InterPro"/>
</dbReference>
<dbReference type="Pfam" id="PF00082">
    <property type="entry name" value="Peptidase_S8"/>
    <property type="match status" value="1"/>
</dbReference>
<sequence length="613" mass="68899">MARFSSSHKAGLVLLCLTFSLPVTQSLGVPFPHSGLSRHEPAVARSNSDPVEVVGQDDIPVKLYPRNQNADKHEKNYVSIKIFTELKYTKKGADRDKYLADLKKELPEFNADDDIYNEEKPRETILYAIKKPWKTDEERKEVVDEFVKEFNKEDKMIKKVEIVGHTGGVQVTSVTPRDVQEKRHIDDFKPPANPMQTWKNVRQSGITDSLAFFGWDKDKKLADYDLDKSPNKENMQYVHLSNPGRYKLQDIVNTAQGGAARAGAAEYSNVRLYLVDTGAHINHREFAHIDPKSWQWIHPGNAVDREKAEAEIKQVNFDAHGHGTCMLSKIIGLKHGTSKFGYPIIVKVPMYNDEQFHASFLSQAIVAVTRDWKRWLEKNAKEGMGKIKHAVVNMSFATEGMQNPSMTEDETQDVIEAMEEGQKLGLYYVVSTGNDGKEKLTSVPGILKFGTGKKDMPKFPDLEIPEVPLFLVGATDDEGQIWPKSNTEPNQQILFAPGVQVECANAKKLDNTIKTSGTSLSTASVSGLVMNKLSMPNDMLKSSIKDDFDQLHKHIYDAAWERTQTKKRTGVVVKGAFNGIDTPADLRSLYKVEYGREIGPGHQKLTWEPKAAR</sequence>
<evidence type="ECO:0000256" key="2">
    <source>
        <dbReference type="ARBA" id="ARBA00022670"/>
    </source>
</evidence>
<evidence type="ECO:0000256" key="1">
    <source>
        <dbReference type="ARBA" id="ARBA00011073"/>
    </source>
</evidence>
<dbReference type="InterPro" id="IPR050131">
    <property type="entry name" value="Peptidase_S8_subtilisin-like"/>
</dbReference>
<feature type="signal peptide" evidence="5">
    <location>
        <begin position="1"/>
        <end position="26"/>
    </location>
</feature>
<dbReference type="OrthoDB" id="3946771at2759"/>
<evidence type="ECO:0000256" key="3">
    <source>
        <dbReference type="ARBA" id="ARBA00022801"/>
    </source>
</evidence>
<dbReference type="InterPro" id="IPR036852">
    <property type="entry name" value="Peptidase_S8/S53_dom_sf"/>
</dbReference>
<dbReference type="GeneID" id="54284318"/>
<dbReference type="PANTHER" id="PTHR43806">
    <property type="entry name" value="PEPTIDASE S8"/>
    <property type="match status" value="1"/>
</dbReference>
<accession>A0A6A5Y066</accession>
<dbReference type="PANTHER" id="PTHR43806:SF11">
    <property type="entry name" value="CEREVISIN-RELATED"/>
    <property type="match status" value="1"/>
</dbReference>
<keyword evidence="3" id="KW-0378">Hydrolase</keyword>
<organism evidence="7 8">
    <name type="scientific">Aaosphaeria arxii CBS 175.79</name>
    <dbReference type="NCBI Taxonomy" id="1450172"/>
    <lineage>
        <taxon>Eukaryota</taxon>
        <taxon>Fungi</taxon>
        <taxon>Dikarya</taxon>
        <taxon>Ascomycota</taxon>
        <taxon>Pezizomycotina</taxon>
        <taxon>Dothideomycetes</taxon>
        <taxon>Pleosporomycetidae</taxon>
        <taxon>Pleosporales</taxon>
        <taxon>Pleosporales incertae sedis</taxon>
        <taxon>Aaosphaeria</taxon>
    </lineage>
</organism>
<reference evidence="7" key="1">
    <citation type="journal article" date="2020" name="Stud. Mycol.">
        <title>101 Dothideomycetes genomes: a test case for predicting lifestyles and emergence of pathogens.</title>
        <authorList>
            <person name="Haridas S."/>
            <person name="Albert R."/>
            <person name="Binder M."/>
            <person name="Bloem J."/>
            <person name="Labutti K."/>
            <person name="Salamov A."/>
            <person name="Andreopoulos B."/>
            <person name="Baker S."/>
            <person name="Barry K."/>
            <person name="Bills G."/>
            <person name="Bluhm B."/>
            <person name="Cannon C."/>
            <person name="Castanera R."/>
            <person name="Culley D."/>
            <person name="Daum C."/>
            <person name="Ezra D."/>
            <person name="Gonzalez J."/>
            <person name="Henrissat B."/>
            <person name="Kuo A."/>
            <person name="Liang C."/>
            <person name="Lipzen A."/>
            <person name="Lutzoni F."/>
            <person name="Magnuson J."/>
            <person name="Mondo S."/>
            <person name="Nolan M."/>
            <person name="Ohm R."/>
            <person name="Pangilinan J."/>
            <person name="Park H.-J."/>
            <person name="Ramirez L."/>
            <person name="Alfaro M."/>
            <person name="Sun H."/>
            <person name="Tritt A."/>
            <person name="Yoshinaga Y."/>
            <person name="Zwiers L.-H."/>
            <person name="Turgeon B."/>
            <person name="Goodwin S."/>
            <person name="Spatafora J."/>
            <person name="Crous P."/>
            <person name="Grigoriev I."/>
        </authorList>
    </citation>
    <scope>NUCLEOTIDE SEQUENCE</scope>
    <source>
        <strain evidence="7">CBS 175.79</strain>
    </source>
</reference>
<comment type="similarity">
    <text evidence="1">Belongs to the peptidase S8 family.</text>
</comment>